<accession>A0A0N5CVF7</accession>
<keyword evidence="1" id="KW-0472">Membrane</keyword>
<feature type="transmembrane region" description="Helical" evidence="1">
    <location>
        <begin position="46"/>
        <end position="68"/>
    </location>
</feature>
<keyword evidence="1" id="KW-0812">Transmembrane</keyword>
<dbReference type="WBParaSite" id="TCLT_0000428801-mRNA-1">
    <property type="protein sequence ID" value="TCLT_0000428801-mRNA-1"/>
    <property type="gene ID" value="TCLT_0000428801"/>
</dbReference>
<dbReference type="Proteomes" id="UP000276776">
    <property type="component" value="Unassembled WGS sequence"/>
</dbReference>
<feature type="transmembrane region" description="Helical" evidence="1">
    <location>
        <begin position="100"/>
        <end position="117"/>
    </location>
</feature>
<gene>
    <name evidence="2" type="ORF">TCLT_LOCUS4277</name>
</gene>
<dbReference type="EMBL" id="UYYF01004282">
    <property type="protein sequence ID" value="VDN01366.1"/>
    <property type="molecule type" value="Genomic_DNA"/>
</dbReference>
<organism evidence="4">
    <name type="scientific">Thelazia callipaeda</name>
    <name type="common">Oriental eyeworm</name>
    <name type="synonym">Parasitic nematode</name>
    <dbReference type="NCBI Taxonomy" id="103827"/>
    <lineage>
        <taxon>Eukaryota</taxon>
        <taxon>Metazoa</taxon>
        <taxon>Ecdysozoa</taxon>
        <taxon>Nematoda</taxon>
        <taxon>Chromadorea</taxon>
        <taxon>Rhabditida</taxon>
        <taxon>Spirurina</taxon>
        <taxon>Spiruromorpha</taxon>
        <taxon>Thelazioidea</taxon>
        <taxon>Thelaziidae</taxon>
        <taxon>Thelazia</taxon>
    </lineage>
</organism>
<evidence type="ECO:0000313" key="3">
    <source>
        <dbReference type="Proteomes" id="UP000276776"/>
    </source>
</evidence>
<protein>
    <submittedName>
        <fullName evidence="4">G_PROTEIN_RECEP_F1_2 domain-containing protein</fullName>
    </submittedName>
</protein>
<evidence type="ECO:0000313" key="4">
    <source>
        <dbReference type="WBParaSite" id="TCLT_0000428801-mRNA-1"/>
    </source>
</evidence>
<keyword evidence="1" id="KW-1133">Transmembrane helix</keyword>
<sequence length="154" mass="18054">MSQNTVGWVTTMREILKHHRDVVIDDITRRKRAMLDTFLKSKTAHYLWIVLAITIFHLKLLHAITYPLHYCISKGIKSKTYSSEEEPVPRTLLHKVRGRVAMMFFAFLAIWHYFSWINPMSALQWNLSVRSQVNWKPQMLVAAKGHPITQIPTL</sequence>
<dbReference type="AlphaFoldDB" id="A0A0N5CVF7"/>
<dbReference type="OrthoDB" id="5815925at2759"/>
<reference evidence="2 3" key="2">
    <citation type="submission" date="2018-11" db="EMBL/GenBank/DDBJ databases">
        <authorList>
            <consortium name="Pathogen Informatics"/>
        </authorList>
    </citation>
    <scope>NUCLEOTIDE SEQUENCE [LARGE SCALE GENOMIC DNA]</scope>
</reference>
<evidence type="ECO:0000313" key="2">
    <source>
        <dbReference type="EMBL" id="VDN01366.1"/>
    </source>
</evidence>
<name>A0A0N5CVF7_THECL</name>
<keyword evidence="3" id="KW-1185">Reference proteome</keyword>
<reference evidence="4" key="1">
    <citation type="submission" date="2017-02" db="UniProtKB">
        <authorList>
            <consortium name="WormBaseParasite"/>
        </authorList>
    </citation>
    <scope>IDENTIFICATION</scope>
</reference>
<proteinExistence type="predicted"/>
<evidence type="ECO:0000256" key="1">
    <source>
        <dbReference type="SAM" id="Phobius"/>
    </source>
</evidence>